<dbReference type="GO" id="GO:0006282">
    <property type="term" value="P:regulation of DNA repair"/>
    <property type="evidence" value="ECO:0007669"/>
    <property type="project" value="UniProtKB-UniRule"/>
</dbReference>
<comment type="similarity">
    <text evidence="2 5">Belongs to the RecX family.</text>
</comment>
<proteinExistence type="inferred from homology"/>
<comment type="function">
    <text evidence="5">Modulates RecA activity.</text>
</comment>
<dbReference type="NCBIfam" id="NF001057">
    <property type="entry name" value="PRK00117.3-3"/>
    <property type="match status" value="1"/>
</dbReference>
<evidence type="ECO:0000256" key="3">
    <source>
        <dbReference type="ARBA" id="ARBA00018111"/>
    </source>
</evidence>
<evidence type="ECO:0000256" key="2">
    <source>
        <dbReference type="ARBA" id="ARBA00009695"/>
    </source>
</evidence>
<dbReference type="PANTHER" id="PTHR33602:SF1">
    <property type="entry name" value="REGULATORY PROTEIN RECX FAMILY PROTEIN"/>
    <property type="match status" value="1"/>
</dbReference>
<dbReference type="AlphaFoldDB" id="A0A448TEG7"/>
<organism evidence="9 10">
    <name type="scientific">Mannheimia haemolytica</name>
    <name type="common">Pasteurella haemolytica</name>
    <dbReference type="NCBI Taxonomy" id="75985"/>
    <lineage>
        <taxon>Bacteria</taxon>
        <taxon>Pseudomonadati</taxon>
        <taxon>Pseudomonadota</taxon>
        <taxon>Gammaproteobacteria</taxon>
        <taxon>Pasteurellales</taxon>
        <taxon>Pasteurellaceae</taxon>
        <taxon>Mannheimia</taxon>
    </lineage>
</organism>
<dbReference type="GO" id="GO:0005737">
    <property type="term" value="C:cytoplasm"/>
    <property type="evidence" value="ECO:0007669"/>
    <property type="project" value="UniProtKB-SubCell"/>
</dbReference>
<keyword evidence="4 5" id="KW-0963">Cytoplasm</keyword>
<dbReference type="HAMAP" id="MF_01114">
    <property type="entry name" value="RecX"/>
    <property type="match status" value="1"/>
</dbReference>
<evidence type="ECO:0000313" key="10">
    <source>
        <dbReference type="Proteomes" id="UP000271188"/>
    </source>
</evidence>
<evidence type="ECO:0000259" key="6">
    <source>
        <dbReference type="Pfam" id="PF02631"/>
    </source>
</evidence>
<name>A0A448TEG7_MANHA</name>
<dbReference type="InterPro" id="IPR053925">
    <property type="entry name" value="RecX_HTH_3rd"/>
</dbReference>
<protein>
    <recommendedName>
        <fullName evidence="3 5">Regulatory protein RecX</fullName>
    </recommendedName>
</protein>
<dbReference type="Pfam" id="PF21981">
    <property type="entry name" value="RecX_HTH3"/>
    <property type="match status" value="1"/>
</dbReference>
<evidence type="ECO:0000256" key="1">
    <source>
        <dbReference type="ARBA" id="ARBA00004496"/>
    </source>
</evidence>
<dbReference type="PANTHER" id="PTHR33602">
    <property type="entry name" value="REGULATORY PROTEIN RECX FAMILY PROTEIN"/>
    <property type="match status" value="1"/>
</dbReference>
<dbReference type="Pfam" id="PF21982">
    <property type="entry name" value="RecX_HTH1"/>
    <property type="match status" value="1"/>
</dbReference>
<evidence type="ECO:0000256" key="4">
    <source>
        <dbReference type="ARBA" id="ARBA00022490"/>
    </source>
</evidence>
<evidence type="ECO:0000256" key="5">
    <source>
        <dbReference type="HAMAP-Rule" id="MF_01114"/>
    </source>
</evidence>
<evidence type="ECO:0000259" key="8">
    <source>
        <dbReference type="Pfam" id="PF21982"/>
    </source>
</evidence>
<dbReference type="InterPro" id="IPR053926">
    <property type="entry name" value="RecX_HTH_1st"/>
</dbReference>
<dbReference type="InterPro" id="IPR003783">
    <property type="entry name" value="Regulatory_RecX"/>
</dbReference>
<accession>A0A448TEG7</accession>
<dbReference type="EMBL" id="LR134495">
    <property type="protein sequence ID" value="VEI78334.1"/>
    <property type="molecule type" value="Genomic_DNA"/>
</dbReference>
<gene>
    <name evidence="5 9" type="primary">recX</name>
    <name evidence="9" type="ORF">NCTC10643_02239</name>
</gene>
<comment type="subcellular location">
    <subcellularLocation>
        <location evidence="1 5">Cytoplasm</location>
    </subcellularLocation>
</comment>
<dbReference type="Pfam" id="PF02631">
    <property type="entry name" value="RecX_HTH2"/>
    <property type="match status" value="1"/>
</dbReference>
<dbReference type="InterPro" id="IPR036388">
    <property type="entry name" value="WH-like_DNA-bd_sf"/>
</dbReference>
<feature type="domain" description="RecX second three-helical" evidence="6">
    <location>
        <begin position="60"/>
        <end position="98"/>
    </location>
</feature>
<feature type="domain" description="RecX third three-helical" evidence="7">
    <location>
        <begin position="105"/>
        <end position="144"/>
    </location>
</feature>
<dbReference type="Proteomes" id="UP000271188">
    <property type="component" value="Chromosome"/>
</dbReference>
<reference evidence="9" key="1">
    <citation type="submission" date="2018-12" db="EMBL/GenBank/DDBJ databases">
        <authorList>
            <consortium name="Pathogen Informatics"/>
        </authorList>
    </citation>
    <scope>NUCLEOTIDE SEQUENCE [LARGE SCALE GENOMIC DNA]</scope>
    <source>
        <strain evidence="9">NCTC10643</strain>
    </source>
</reference>
<sequence>MTTTSTAKTNKYTAVNYLLYLLSKRDYSEQELRQKLKQKEYDIADIDGAIEKAQANQWQSDERFCTAFIRYRSMQGIGPRRLKQELKLKGVKDWLINQELENAEVDWFELAEQIFEKKRPLVWDLKAKQKMWRFMVSRGFYHDHFSHLMDLDYSSDEYE</sequence>
<dbReference type="Gene3D" id="1.10.10.10">
    <property type="entry name" value="Winged helix-like DNA-binding domain superfamily/Winged helix DNA-binding domain"/>
    <property type="match status" value="3"/>
</dbReference>
<feature type="domain" description="RecX first three-helical" evidence="8">
    <location>
        <begin position="14"/>
        <end position="52"/>
    </location>
</feature>
<evidence type="ECO:0000259" key="7">
    <source>
        <dbReference type="Pfam" id="PF21981"/>
    </source>
</evidence>
<evidence type="ECO:0000313" key="9">
    <source>
        <dbReference type="EMBL" id="VEI78334.1"/>
    </source>
</evidence>
<dbReference type="InterPro" id="IPR053924">
    <property type="entry name" value="RecX_HTH_2nd"/>
</dbReference>
<dbReference type="RefSeq" id="WP_126302658.1">
    <property type="nucleotide sequence ID" value="NZ_LR134495.1"/>
</dbReference>